<reference evidence="2" key="1">
    <citation type="journal article" date="2023" name="Nat. Commun.">
        <title>Diploid and tetraploid genomes of Acorus and the evolution of monocots.</title>
        <authorList>
            <person name="Ma L."/>
            <person name="Liu K.W."/>
            <person name="Li Z."/>
            <person name="Hsiao Y.Y."/>
            <person name="Qi Y."/>
            <person name="Fu T."/>
            <person name="Tang G.D."/>
            <person name="Zhang D."/>
            <person name="Sun W.H."/>
            <person name="Liu D.K."/>
            <person name="Li Y."/>
            <person name="Chen G.Z."/>
            <person name="Liu X.D."/>
            <person name="Liao X.Y."/>
            <person name="Jiang Y.T."/>
            <person name="Yu X."/>
            <person name="Hao Y."/>
            <person name="Huang J."/>
            <person name="Zhao X.W."/>
            <person name="Ke S."/>
            <person name="Chen Y.Y."/>
            <person name="Wu W.L."/>
            <person name="Hsu J.L."/>
            <person name="Lin Y.F."/>
            <person name="Huang M.D."/>
            <person name="Li C.Y."/>
            <person name="Huang L."/>
            <person name="Wang Z.W."/>
            <person name="Zhao X."/>
            <person name="Zhong W.Y."/>
            <person name="Peng D.H."/>
            <person name="Ahmad S."/>
            <person name="Lan S."/>
            <person name="Zhang J.S."/>
            <person name="Tsai W.C."/>
            <person name="Van de Peer Y."/>
            <person name="Liu Z.J."/>
        </authorList>
    </citation>
    <scope>NUCLEOTIDE SEQUENCE</scope>
    <source>
        <strain evidence="2">CP</strain>
    </source>
</reference>
<organism evidence="2 3">
    <name type="scientific">Acorus calamus</name>
    <name type="common">Sweet flag</name>
    <dbReference type="NCBI Taxonomy" id="4465"/>
    <lineage>
        <taxon>Eukaryota</taxon>
        <taxon>Viridiplantae</taxon>
        <taxon>Streptophyta</taxon>
        <taxon>Embryophyta</taxon>
        <taxon>Tracheophyta</taxon>
        <taxon>Spermatophyta</taxon>
        <taxon>Magnoliopsida</taxon>
        <taxon>Liliopsida</taxon>
        <taxon>Acoraceae</taxon>
        <taxon>Acorus</taxon>
    </lineage>
</organism>
<evidence type="ECO:0000313" key="3">
    <source>
        <dbReference type="Proteomes" id="UP001180020"/>
    </source>
</evidence>
<dbReference type="SUPFAM" id="SSF53756">
    <property type="entry name" value="UDP-Glycosyltransferase/glycogen phosphorylase"/>
    <property type="match status" value="1"/>
</dbReference>
<dbReference type="PANTHER" id="PTHR48047">
    <property type="entry name" value="GLYCOSYLTRANSFERASE"/>
    <property type="match status" value="1"/>
</dbReference>
<comment type="caution">
    <text evidence="2">The sequence shown here is derived from an EMBL/GenBank/DDBJ whole genome shotgun (WGS) entry which is preliminary data.</text>
</comment>
<sequence>METPNHSHDQVQQHFVLCPFMAMGHMIPMVDMAILFAQRGVYVSFITTPLNASRVRPAIDRTSRRSNLPIRLVELPFPCVEAGLPEGSENVDVPPLNGPLKAVLRRDGAPETTARAVLERGPRFPSPNVRRLRLRVAVDPGRRAGAGDSTWKTCTILCTNMKIFHQRLVFHGTCSYSLIVMESVRRYGLWDAADGPKEETMVVIPDMPCHFEMKKGLLPIPLSCMGLADFEGRAVKAEADSDGVVINSFDELEAKFTEAYEKLMGNKAYNVGPFSLCEGGVQSERGNKSSIDQDKCLSWLDSHEPGSVVYVSFGSLTLLGLKLAMEIGEAMKGSGRPVVWVVKQSKDGSSEEFESWVSRFGEGLDWLVIVGWAPQVAILSHARWVGS</sequence>
<comment type="similarity">
    <text evidence="1">Belongs to the UDP-glycosyltransferase family.</text>
</comment>
<dbReference type="Proteomes" id="UP001180020">
    <property type="component" value="Unassembled WGS sequence"/>
</dbReference>
<dbReference type="Gene3D" id="3.40.50.2000">
    <property type="entry name" value="Glycogen Phosphorylase B"/>
    <property type="match status" value="3"/>
</dbReference>
<protein>
    <submittedName>
        <fullName evidence="2">UDP-glycosyltransferase 73C1</fullName>
    </submittedName>
</protein>
<dbReference type="PANTHER" id="PTHR48047:SF229">
    <property type="entry name" value="UDP-GLYCOSYLTRANSFERASE 73C3-RELATED"/>
    <property type="match status" value="1"/>
</dbReference>
<reference evidence="2" key="2">
    <citation type="submission" date="2023-06" db="EMBL/GenBank/DDBJ databases">
        <authorList>
            <person name="Ma L."/>
            <person name="Liu K.-W."/>
            <person name="Li Z."/>
            <person name="Hsiao Y.-Y."/>
            <person name="Qi Y."/>
            <person name="Fu T."/>
            <person name="Tang G."/>
            <person name="Zhang D."/>
            <person name="Sun W.-H."/>
            <person name="Liu D.-K."/>
            <person name="Li Y."/>
            <person name="Chen G.-Z."/>
            <person name="Liu X.-D."/>
            <person name="Liao X.-Y."/>
            <person name="Jiang Y.-T."/>
            <person name="Yu X."/>
            <person name="Hao Y."/>
            <person name="Huang J."/>
            <person name="Zhao X.-W."/>
            <person name="Ke S."/>
            <person name="Chen Y.-Y."/>
            <person name="Wu W.-L."/>
            <person name="Hsu J.-L."/>
            <person name="Lin Y.-F."/>
            <person name="Huang M.-D."/>
            <person name="Li C.-Y."/>
            <person name="Huang L."/>
            <person name="Wang Z.-W."/>
            <person name="Zhao X."/>
            <person name="Zhong W.-Y."/>
            <person name="Peng D.-H."/>
            <person name="Ahmad S."/>
            <person name="Lan S."/>
            <person name="Zhang J.-S."/>
            <person name="Tsai W.-C."/>
            <person name="Van De Peer Y."/>
            <person name="Liu Z.-J."/>
        </authorList>
    </citation>
    <scope>NUCLEOTIDE SEQUENCE</scope>
    <source>
        <strain evidence="2">CP</strain>
        <tissue evidence="2">Leaves</tissue>
    </source>
</reference>
<evidence type="ECO:0000256" key="1">
    <source>
        <dbReference type="ARBA" id="ARBA00009995"/>
    </source>
</evidence>
<dbReference type="GO" id="GO:0035251">
    <property type="term" value="F:UDP-glucosyltransferase activity"/>
    <property type="evidence" value="ECO:0007669"/>
    <property type="project" value="TreeGrafter"/>
</dbReference>
<accession>A0AAV9C1D3</accession>
<evidence type="ECO:0000313" key="2">
    <source>
        <dbReference type="EMBL" id="KAK1282660.1"/>
    </source>
</evidence>
<gene>
    <name evidence="2" type="primary">UGT73C1</name>
    <name evidence="2" type="ORF">QJS10_CPB22g01051</name>
</gene>
<name>A0AAV9C1D3_ACOCL</name>
<dbReference type="AlphaFoldDB" id="A0AAV9C1D3"/>
<dbReference type="EMBL" id="JAUJYO010000022">
    <property type="protein sequence ID" value="KAK1282660.1"/>
    <property type="molecule type" value="Genomic_DNA"/>
</dbReference>
<keyword evidence="3" id="KW-1185">Reference proteome</keyword>
<proteinExistence type="inferred from homology"/>